<protein>
    <submittedName>
        <fullName evidence="2">Uncharacterized protein</fullName>
    </submittedName>
</protein>
<name>A0A4P6VP66_9VIRU</name>
<keyword evidence="1" id="KW-0812">Transmembrane</keyword>
<feature type="transmembrane region" description="Helical" evidence="1">
    <location>
        <begin position="6"/>
        <end position="24"/>
    </location>
</feature>
<evidence type="ECO:0000313" key="2">
    <source>
        <dbReference type="EMBL" id="QBK89368.1"/>
    </source>
</evidence>
<proteinExistence type="predicted"/>
<feature type="transmembrane region" description="Helical" evidence="1">
    <location>
        <begin position="45"/>
        <end position="64"/>
    </location>
</feature>
<keyword evidence="1" id="KW-0472">Membrane</keyword>
<evidence type="ECO:0000256" key="1">
    <source>
        <dbReference type="SAM" id="Phobius"/>
    </source>
</evidence>
<reference evidence="2" key="1">
    <citation type="journal article" date="2019" name="MBio">
        <title>Virus Genomes from Deep Sea Sediments Expand the Ocean Megavirome and Support Independent Origins of Viral Gigantism.</title>
        <authorList>
            <person name="Backstrom D."/>
            <person name="Yutin N."/>
            <person name="Jorgensen S.L."/>
            <person name="Dharamshi J."/>
            <person name="Homa F."/>
            <person name="Zaremba-Niedwiedzka K."/>
            <person name="Spang A."/>
            <person name="Wolf Y.I."/>
            <person name="Koonin E.V."/>
            <person name="Ettema T.J."/>
        </authorList>
    </citation>
    <scope>NUCLEOTIDE SEQUENCE</scope>
</reference>
<accession>A0A4P6VP66</accession>
<keyword evidence="1" id="KW-1133">Transmembrane helix</keyword>
<organism evidence="2">
    <name type="scientific">Mimivirus LCMiAC02</name>
    <dbReference type="NCBI Taxonomy" id="2506609"/>
    <lineage>
        <taxon>Viruses</taxon>
        <taxon>Varidnaviria</taxon>
        <taxon>Bamfordvirae</taxon>
        <taxon>Nucleocytoviricota</taxon>
        <taxon>Megaviricetes</taxon>
        <taxon>Imitervirales</taxon>
        <taxon>Mimiviridae</taxon>
        <taxon>Klosneuvirinae</taxon>
    </lineage>
</organism>
<sequence>MNTLDQIKNSVVTILVALAFYGCYRLCIKAYSIYVNHRRWNRMTWIAKIMTIYCGTAFAFLGIAEMNRLYNIYSYKISDVMRNVSTIICKLNNFENSIGCMTQINKTTKVNDNLPQLDMTLIKGIMNMIRPVGPVGPIDPLPIPVPPIKENILHKPVPSVQVPIQEPVSVPVPPVSEPVKPVQVNPIIGSPDIKNNLDFCSNFPLDLDAITKIKTE</sequence>
<gene>
    <name evidence="2" type="ORF">LCMiAC02_04630</name>
</gene>
<dbReference type="EMBL" id="MK500418">
    <property type="protein sequence ID" value="QBK89368.1"/>
    <property type="molecule type" value="Genomic_DNA"/>
</dbReference>